<dbReference type="EMBL" id="MHTS01000005">
    <property type="protein sequence ID" value="OHA64921.1"/>
    <property type="molecule type" value="Genomic_DNA"/>
</dbReference>
<dbReference type="PANTHER" id="PTHR12526:SF572">
    <property type="entry name" value="BLL5144 PROTEIN"/>
    <property type="match status" value="1"/>
</dbReference>
<dbReference type="InterPro" id="IPR008928">
    <property type="entry name" value="6-hairpin_glycosidase_sf"/>
</dbReference>
<feature type="domain" description="Glycosyl transferase family 1" evidence="1">
    <location>
        <begin position="194"/>
        <end position="361"/>
    </location>
</feature>
<dbReference type="CDD" id="cd03822">
    <property type="entry name" value="GT4_mannosyltransferase-like"/>
    <property type="match status" value="1"/>
</dbReference>
<dbReference type="AlphaFoldDB" id="A0A1G2QYL5"/>
<feature type="domain" description="Glycosyltransferase subfamily 4-like N-terminal" evidence="2">
    <location>
        <begin position="54"/>
        <end position="176"/>
    </location>
</feature>
<evidence type="ECO:0000259" key="1">
    <source>
        <dbReference type="Pfam" id="PF00534"/>
    </source>
</evidence>
<evidence type="ECO:0000313" key="4">
    <source>
        <dbReference type="Proteomes" id="UP000178170"/>
    </source>
</evidence>
<dbReference type="Pfam" id="PF00534">
    <property type="entry name" value="Glycos_transf_1"/>
    <property type="match status" value="1"/>
</dbReference>
<proteinExistence type="predicted"/>
<sequence length="730" mass="82644">MANGKSDSILYLSTYPPRECGIATFTKDLAEALQRKYNPALKPKILAINNDITDIFSYDKHVIRQICAGNIEDYIALAQELNETPEVKLIHIQHEFGIFGGNWGDYLIPFFQTVQKPVIVTFHTVLPNPSSTLSRVVKFILQHAQTIIVMNEFSRQILIEDYGAAEEQIAVIPHGIPYVASPNGQTEKKRMGLENHFVLSTFGLLSPGKGIEYALRALPPVAKRFPELLYLIIGVTHPIVRKAAGESYRNFLQGEIRRLGLQHHVRFYDKYLSLEEITALLRSTDVYLSPSLDRNQSSSGTLSYALGCGTPVICTDSLYARSLVTPNMGILVEPKKPKAITKALLELCRDPQRLKEMSKTAFAETRHMTWPNVALGHFNLYQKFVRLYDEQKLPELTLQHLQRLTDDFGIIQFAKHTKPDLRYGYSLDDNARALIVVSSALKHGKPEALELVDRYFKFIARMQRPSGTFANLASGKRKIVRQELSEDAQGRTLWALGYSMNQDAVPAEMRQKAEKMFRKAIPAVRKLTSPRAIAFAMLGLFYYTRVKPNASTNKLLRQLAGRQIADYLAAAGKDWLWFEQSLTYSNSKLPESLLYAYLATKEKSYLQIAEKSLNFLIDITFEKGYFSPIGQNGWYLRNGKRAYFDQQPEDASSMVQTLAAAWHATDNPKYRKLALDTFQWFLGKNHLNQIVYDEVTGGCYDGLGQHTLNLNQGAESTISYLLARLAVEEL</sequence>
<dbReference type="InterPro" id="IPR028098">
    <property type="entry name" value="Glyco_trans_4-like_N"/>
</dbReference>
<accession>A0A1G2QYL5</accession>
<evidence type="ECO:0000259" key="2">
    <source>
        <dbReference type="Pfam" id="PF13439"/>
    </source>
</evidence>
<dbReference type="Proteomes" id="UP000178170">
    <property type="component" value="Unassembled WGS sequence"/>
</dbReference>
<dbReference type="SUPFAM" id="SSF48208">
    <property type="entry name" value="Six-hairpin glycosidases"/>
    <property type="match status" value="1"/>
</dbReference>
<name>A0A1G2QYL5_9BACT</name>
<dbReference type="GO" id="GO:0016757">
    <property type="term" value="F:glycosyltransferase activity"/>
    <property type="evidence" value="ECO:0007669"/>
    <property type="project" value="InterPro"/>
</dbReference>
<dbReference type="InterPro" id="IPR001296">
    <property type="entry name" value="Glyco_trans_1"/>
</dbReference>
<evidence type="ECO:0000313" key="3">
    <source>
        <dbReference type="EMBL" id="OHA64921.1"/>
    </source>
</evidence>
<dbReference type="InterPro" id="IPR012341">
    <property type="entry name" value="6hp_glycosidase-like_sf"/>
</dbReference>
<comment type="caution">
    <text evidence="3">The sequence shown here is derived from an EMBL/GenBank/DDBJ whole genome shotgun (WGS) entry which is preliminary data.</text>
</comment>
<reference evidence="3 4" key="1">
    <citation type="journal article" date="2016" name="Nat. Commun.">
        <title>Thousands of microbial genomes shed light on interconnected biogeochemical processes in an aquifer system.</title>
        <authorList>
            <person name="Anantharaman K."/>
            <person name="Brown C.T."/>
            <person name="Hug L.A."/>
            <person name="Sharon I."/>
            <person name="Castelle C.J."/>
            <person name="Probst A.J."/>
            <person name="Thomas B.C."/>
            <person name="Singh A."/>
            <person name="Wilkins M.J."/>
            <person name="Karaoz U."/>
            <person name="Brodie E.L."/>
            <person name="Williams K.H."/>
            <person name="Hubbard S.S."/>
            <person name="Banfield J.F."/>
        </authorList>
    </citation>
    <scope>NUCLEOTIDE SEQUENCE [LARGE SCALE GENOMIC DNA]</scope>
</reference>
<dbReference type="SUPFAM" id="SSF53756">
    <property type="entry name" value="UDP-Glycosyltransferase/glycogen phosphorylase"/>
    <property type="match status" value="1"/>
</dbReference>
<organism evidence="3 4">
    <name type="scientific">Candidatus Wildermuthbacteria bacterium RIFCSPHIGHO2_01_FULL_48_27b</name>
    <dbReference type="NCBI Taxonomy" id="1802447"/>
    <lineage>
        <taxon>Bacteria</taxon>
        <taxon>Candidatus Wildermuthiibacteriota</taxon>
    </lineage>
</organism>
<dbReference type="Pfam" id="PF13439">
    <property type="entry name" value="Glyco_transf_4"/>
    <property type="match status" value="1"/>
</dbReference>
<dbReference type="Gene3D" id="1.50.10.10">
    <property type="match status" value="1"/>
</dbReference>
<evidence type="ECO:0008006" key="5">
    <source>
        <dbReference type="Google" id="ProtNLM"/>
    </source>
</evidence>
<dbReference type="Gene3D" id="3.40.50.2000">
    <property type="entry name" value="Glycogen Phosphorylase B"/>
    <property type="match status" value="2"/>
</dbReference>
<dbReference type="PANTHER" id="PTHR12526">
    <property type="entry name" value="GLYCOSYLTRANSFERASE"/>
    <property type="match status" value="1"/>
</dbReference>
<gene>
    <name evidence="3" type="ORF">A2843_02640</name>
</gene>
<protein>
    <recommendedName>
        <fullName evidence="5">Glycosyl transferase family 1 domain-containing protein</fullName>
    </recommendedName>
</protein>
<dbReference type="GO" id="GO:0005975">
    <property type="term" value="P:carbohydrate metabolic process"/>
    <property type="evidence" value="ECO:0007669"/>
    <property type="project" value="InterPro"/>
</dbReference>